<protein>
    <submittedName>
        <fullName evidence="12">Chondroitin AC lyase</fullName>
    </submittedName>
</protein>
<feature type="active site" evidence="7">
    <location>
        <position position="259"/>
    </location>
</feature>
<reference evidence="13" key="1">
    <citation type="submission" date="2016-11" db="EMBL/GenBank/DDBJ databases">
        <authorList>
            <person name="Varghese N."/>
            <person name="Submissions S."/>
        </authorList>
    </citation>
    <scope>NUCLEOTIDE SEQUENCE [LARGE SCALE GENOMIC DNA]</scope>
    <source>
        <strain evidence="13">DSM 26884</strain>
    </source>
</reference>
<evidence type="ECO:0000256" key="1">
    <source>
        <dbReference type="ARBA" id="ARBA00001913"/>
    </source>
</evidence>
<accession>A0A1M6CK55</accession>
<keyword evidence="5" id="KW-0106">Calcium</keyword>
<dbReference type="InterPro" id="IPR014718">
    <property type="entry name" value="GH-type_carb-bd"/>
</dbReference>
<dbReference type="InterPro" id="IPR011071">
    <property type="entry name" value="Lyase_8-like_C"/>
</dbReference>
<evidence type="ECO:0000256" key="3">
    <source>
        <dbReference type="ARBA" id="ARBA00011245"/>
    </source>
</evidence>
<dbReference type="Gene3D" id="2.60.220.10">
    <property type="entry name" value="Polysaccharide lyase family 8-like, C-terminal"/>
    <property type="match status" value="1"/>
</dbReference>
<dbReference type="InterPro" id="IPR008929">
    <property type="entry name" value="Chondroitin_lyas"/>
</dbReference>
<dbReference type="Pfam" id="PF02884">
    <property type="entry name" value="Lyase_8_C"/>
    <property type="match status" value="1"/>
</dbReference>
<evidence type="ECO:0000259" key="11">
    <source>
        <dbReference type="Pfam" id="PF08124"/>
    </source>
</evidence>
<dbReference type="PANTHER" id="PTHR38481">
    <property type="entry name" value="HYALURONATE LYASE"/>
    <property type="match status" value="1"/>
</dbReference>
<feature type="chain" id="PRO_5012341642" evidence="8">
    <location>
        <begin position="22"/>
        <end position="726"/>
    </location>
</feature>
<dbReference type="EMBL" id="FQZN01000004">
    <property type="protein sequence ID" value="SHI61359.1"/>
    <property type="molecule type" value="Genomic_DNA"/>
</dbReference>
<comment type="similarity">
    <text evidence="2">Belongs to the polysaccharide lyase 8 family.</text>
</comment>
<dbReference type="InterPro" id="IPR004103">
    <property type="entry name" value="Lyase_8_C"/>
</dbReference>
<evidence type="ECO:0000256" key="5">
    <source>
        <dbReference type="ARBA" id="ARBA00022837"/>
    </source>
</evidence>
<evidence type="ECO:0000256" key="8">
    <source>
        <dbReference type="SAM" id="SignalP"/>
    </source>
</evidence>
<dbReference type="GeneID" id="92711235"/>
<name>A0A1M6CK55_9BACE</name>
<dbReference type="CDD" id="cd01083">
    <property type="entry name" value="GAG_Lyase"/>
    <property type="match status" value="1"/>
</dbReference>
<dbReference type="Gene3D" id="1.50.10.100">
    <property type="entry name" value="Chondroitin AC/alginate lyase"/>
    <property type="match status" value="1"/>
</dbReference>
<dbReference type="Pfam" id="PF02278">
    <property type="entry name" value="Lyase_8"/>
    <property type="match status" value="1"/>
</dbReference>
<dbReference type="GO" id="GO:0030246">
    <property type="term" value="F:carbohydrate binding"/>
    <property type="evidence" value="ECO:0007669"/>
    <property type="project" value="InterPro"/>
</dbReference>
<evidence type="ECO:0000256" key="4">
    <source>
        <dbReference type="ARBA" id="ARBA00022729"/>
    </source>
</evidence>
<dbReference type="GO" id="GO:0016837">
    <property type="term" value="F:carbon-oxygen lyase activity, acting on polysaccharides"/>
    <property type="evidence" value="ECO:0007669"/>
    <property type="project" value="UniProtKB-ARBA"/>
</dbReference>
<keyword evidence="4 8" id="KW-0732">Signal</keyword>
<dbReference type="PANTHER" id="PTHR38481:SF1">
    <property type="entry name" value="HYALURONATE LYASE"/>
    <property type="match status" value="1"/>
</dbReference>
<evidence type="ECO:0000313" key="12">
    <source>
        <dbReference type="EMBL" id="SHI61359.1"/>
    </source>
</evidence>
<dbReference type="GO" id="GO:0005975">
    <property type="term" value="P:carbohydrate metabolic process"/>
    <property type="evidence" value="ECO:0007669"/>
    <property type="project" value="InterPro"/>
</dbReference>
<comment type="subunit">
    <text evidence="3">Monomer.</text>
</comment>
<dbReference type="eggNOG" id="COG5492">
    <property type="taxonomic scope" value="Bacteria"/>
</dbReference>
<evidence type="ECO:0000256" key="7">
    <source>
        <dbReference type="PIRSR" id="PIRSR638970-1"/>
    </source>
</evidence>
<feature type="active site" evidence="7">
    <location>
        <position position="250"/>
    </location>
</feature>
<sequence>MRVLRSLIIVGVLLAAVSVQAGNTGELVRIKQNYSRMLVPSGEDPFGLFSILSSIQPEKEISDQAVVELHQRYPFDLEKIATYLSSFTAAGMWPDINYEDKKRSGWEPKLHAERILELVKLYNSKQTDYYHSQEVEKVIHKALDYWFTAKPVCLNWWYNQIGIPKTLGTAFILFEEKLTPAEKQKAITVMENAKFGMTGQNKVWLAGNVMMRALLQNDYELVKMARDTIASEIVTGGAEGIKDDWCFHQHGAQQQFGNYGLSFVSGMSFFSGLFSGTSLAFDDKQLGILSTLIDKGYRWVIWNGMMDVNALGRQLFHHAPVHKALSLAFAASELGGGESDACKAVAAALLRDNYPAPAQNILTGHKHFWQSDYTVYRRPSWMASIKMASDRIIGAEMMNGDNMKGYYMADGATYIYKDGKEYLDIFPLWDWRKLPGVTAFEDDAPMPLIKSYQPRNKGTFVGAVSDEKQGMTVMELNRAGVKAHKAWICTDDFVLCLGAGIQADSNLVVTTSIEQCHKKGELLSWEKGQWNVVNGKQEATAGEHRFFHDNTGYIVWGNGNKMVAETAKRTGRWYDVMQMYRQEEVQGEVTTLYLKHGVSPKQATYQYLILPVADKKNVAAFDLSDIRILRNDAVAQAVYAEKKATCWIAAYKPVQLTVAAGITLNIQTPGVYMIRESGEGRYMISCASPTQREDIAELELNHKQIRISLPNGKEKGKTASVETVIR</sequence>
<dbReference type="InterPro" id="IPR012970">
    <property type="entry name" value="Lyase_8_alpha_N"/>
</dbReference>
<dbReference type="InterPro" id="IPR011013">
    <property type="entry name" value="Gal_mutarotase_sf_dom"/>
</dbReference>
<keyword evidence="6 12" id="KW-0456">Lyase</keyword>
<dbReference type="Proteomes" id="UP000184192">
    <property type="component" value="Unassembled WGS sequence"/>
</dbReference>
<dbReference type="SUPFAM" id="SSF49863">
    <property type="entry name" value="Hyaluronate lyase-like, C-terminal domain"/>
    <property type="match status" value="1"/>
</dbReference>
<evidence type="ECO:0000259" key="9">
    <source>
        <dbReference type="Pfam" id="PF02278"/>
    </source>
</evidence>
<dbReference type="SUPFAM" id="SSF74650">
    <property type="entry name" value="Galactose mutarotase-like"/>
    <property type="match status" value="1"/>
</dbReference>
<feature type="domain" description="Polysaccharide lyase 8 N-terminal alpha-helical" evidence="11">
    <location>
        <begin position="84"/>
        <end position="315"/>
    </location>
</feature>
<dbReference type="Gene3D" id="2.70.98.10">
    <property type="match status" value="1"/>
</dbReference>
<feature type="active site" evidence="7">
    <location>
        <position position="313"/>
    </location>
</feature>
<proteinExistence type="inferred from homology"/>
<evidence type="ECO:0000256" key="6">
    <source>
        <dbReference type="ARBA" id="ARBA00023239"/>
    </source>
</evidence>
<keyword evidence="13" id="KW-1185">Reference proteome</keyword>
<gene>
    <name evidence="12" type="ORF">SAMN05444350_104185</name>
</gene>
<dbReference type="InterPro" id="IPR038970">
    <property type="entry name" value="Lyase_8"/>
</dbReference>
<organism evidence="12 13">
    <name type="scientific">Bacteroides stercorirosoris</name>
    <dbReference type="NCBI Taxonomy" id="871324"/>
    <lineage>
        <taxon>Bacteria</taxon>
        <taxon>Pseudomonadati</taxon>
        <taxon>Bacteroidota</taxon>
        <taxon>Bacteroidia</taxon>
        <taxon>Bacteroidales</taxon>
        <taxon>Bacteroidaceae</taxon>
        <taxon>Bacteroides</taxon>
    </lineage>
</organism>
<feature type="domain" description="Polysaccharide lyase family 8 central" evidence="9">
    <location>
        <begin position="365"/>
        <end position="613"/>
    </location>
</feature>
<dbReference type="GO" id="GO:0005576">
    <property type="term" value="C:extracellular region"/>
    <property type="evidence" value="ECO:0007669"/>
    <property type="project" value="InterPro"/>
</dbReference>
<comment type="cofactor">
    <cofactor evidence="1">
        <name>Ca(2+)</name>
        <dbReference type="ChEBI" id="CHEBI:29108"/>
    </cofactor>
</comment>
<feature type="signal peptide" evidence="8">
    <location>
        <begin position="1"/>
        <end position="21"/>
    </location>
</feature>
<feature type="domain" description="Polysaccharide lyase family 8 C-terminal" evidence="10">
    <location>
        <begin position="627"/>
        <end position="693"/>
    </location>
</feature>
<dbReference type="AlphaFoldDB" id="A0A1M6CK55"/>
<dbReference type="Pfam" id="PF08124">
    <property type="entry name" value="Lyase_8_N"/>
    <property type="match status" value="1"/>
</dbReference>
<evidence type="ECO:0000259" key="10">
    <source>
        <dbReference type="Pfam" id="PF02884"/>
    </source>
</evidence>
<dbReference type="InterPro" id="IPR003159">
    <property type="entry name" value="Lyase_8_central_dom"/>
</dbReference>
<dbReference type="SUPFAM" id="SSF48230">
    <property type="entry name" value="Chondroitin AC/alginate lyase"/>
    <property type="match status" value="1"/>
</dbReference>
<dbReference type="RefSeq" id="WP_073312916.1">
    <property type="nucleotide sequence ID" value="NZ_FQZN01000004.1"/>
</dbReference>
<evidence type="ECO:0000256" key="2">
    <source>
        <dbReference type="ARBA" id="ARBA00006699"/>
    </source>
</evidence>
<evidence type="ECO:0000313" key="13">
    <source>
        <dbReference type="Proteomes" id="UP000184192"/>
    </source>
</evidence>